<evidence type="ECO:0000313" key="1">
    <source>
        <dbReference type="EMBL" id="QKZ17839.1"/>
    </source>
</evidence>
<dbReference type="Proteomes" id="UP000509418">
    <property type="component" value="Chromosome"/>
</dbReference>
<dbReference type="AlphaFoldDB" id="A0A7H8T2U7"/>
<keyword evidence="2" id="KW-1185">Reference proteome</keyword>
<reference evidence="1 2" key="1">
    <citation type="submission" date="2020-06" db="EMBL/GenBank/DDBJ databases">
        <title>Genome mining for natural products.</title>
        <authorList>
            <person name="Zhang B."/>
            <person name="Shi J."/>
            <person name="Ge H."/>
        </authorList>
    </citation>
    <scope>NUCLEOTIDE SEQUENCE [LARGE SCALE GENOMIC DNA]</scope>
    <source>
        <strain evidence="1 2">NA02069</strain>
    </source>
</reference>
<dbReference type="RefSeq" id="WP_176574993.1">
    <property type="nucleotide sequence ID" value="NZ_CBDRGH010000046.1"/>
</dbReference>
<sequence>MPAEEFEQFVRRMNPALRVVLEHHRARQLGQPDSGAFNSFIEPGL</sequence>
<accession>A0A7H8T2U7</accession>
<protein>
    <submittedName>
        <fullName evidence="1">Uncharacterized protein</fullName>
    </submittedName>
</protein>
<dbReference type="EMBL" id="CP056041">
    <property type="protein sequence ID" value="QKZ17839.1"/>
    <property type="molecule type" value="Genomic_DNA"/>
</dbReference>
<gene>
    <name evidence="1" type="ORF">HUT05_11065</name>
</gene>
<evidence type="ECO:0000313" key="2">
    <source>
        <dbReference type="Proteomes" id="UP000509418"/>
    </source>
</evidence>
<name>A0A7H8T2U7_STRCX</name>
<proteinExistence type="predicted"/>
<organism evidence="1 2">
    <name type="scientific">Streptomyces chartreusis</name>
    <dbReference type="NCBI Taxonomy" id="1969"/>
    <lineage>
        <taxon>Bacteria</taxon>
        <taxon>Bacillati</taxon>
        <taxon>Actinomycetota</taxon>
        <taxon>Actinomycetes</taxon>
        <taxon>Kitasatosporales</taxon>
        <taxon>Streptomycetaceae</taxon>
        <taxon>Streptomyces</taxon>
    </lineage>
</organism>